<dbReference type="AlphaFoldDB" id="A0A7L4YLV7"/>
<comment type="similarity">
    <text evidence="1">Belongs to the transglycosylase family. Rpf subfamily.</text>
</comment>
<dbReference type="GO" id="GO:0016787">
    <property type="term" value="F:hydrolase activity"/>
    <property type="evidence" value="ECO:0007669"/>
    <property type="project" value="UniProtKB-KW"/>
</dbReference>
<keyword evidence="2" id="KW-0378">Hydrolase</keyword>
<evidence type="ECO:0000256" key="2">
    <source>
        <dbReference type="ARBA" id="ARBA00022801"/>
    </source>
</evidence>
<protein>
    <recommendedName>
        <fullName evidence="3">Resuscitation-promoting factor core lysozyme-like domain-containing protein</fullName>
    </recommendedName>
</protein>
<accession>A0A7L4YLV7</accession>
<dbReference type="Proteomes" id="UP000463857">
    <property type="component" value="Chromosome"/>
</dbReference>
<name>A0A7L4YLV7_9ACTN</name>
<proteinExistence type="inferred from homology"/>
<dbReference type="OrthoDB" id="1404170at2"/>
<reference evidence="4 5" key="1">
    <citation type="journal article" date="2018" name="Int. J. Syst. Evol. Microbiol.">
        <title>Epidermidibacterium keratini gen. nov., sp. nov., a member of the family Sporichthyaceae, isolated from keratin epidermis.</title>
        <authorList>
            <person name="Lee D.G."/>
            <person name="Trujillo M.E."/>
            <person name="Kang S."/>
            <person name="Nam J.J."/>
            <person name="Kim Y.J."/>
        </authorList>
    </citation>
    <scope>NUCLEOTIDE SEQUENCE [LARGE SCALE GENOMIC DNA]</scope>
    <source>
        <strain evidence="4 5">EPI-7</strain>
    </source>
</reference>
<dbReference type="CDD" id="cd13925">
    <property type="entry name" value="RPF"/>
    <property type="match status" value="1"/>
</dbReference>
<evidence type="ECO:0000256" key="1">
    <source>
        <dbReference type="ARBA" id="ARBA00010830"/>
    </source>
</evidence>
<keyword evidence="5" id="KW-1185">Reference proteome</keyword>
<sequence length="414" mass="42617">MGKSARAGTRAPPACAISAYADLAWQAVRKALVVLSRLPSLTIDPARRPQSTSAVEAKAARSAAKITKAAADKAAADKAAADKAAADAARAADAAGSTSTPAASRGRSMRSRASFTLAAAAAAVLAAPVLMPSTPAYADPSADQWAALRMCESSNRYSINTGNGYYGAYQFDLPTWQSVGGTGYPHQASAAEQDARALMLYRKRGWQPWECASKLGFVNDGDAKSGYTGDISIGGSGGGGGGSSTSGMPAFPGQISYGQYSSQLKAWQAQMASRGANIPATGYFGDITKALALEVQRQNGFSQVGWIGPQTWVAAWGGSYSASGGGSSSGSSGGSSSSSQPPFPGQISYGQYSPLLKLWQQQMANRGANIPATGYFGDITKGLALKLQRQNGFEIVGWIGPKTWAAAWSGNFSG</sequence>
<gene>
    <name evidence="4" type="ORF">EK0264_07045</name>
</gene>
<evidence type="ECO:0000313" key="5">
    <source>
        <dbReference type="Proteomes" id="UP000463857"/>
    </source>
</evidence>
<organism evidence="4 5">
    <name type="scientific">Epidermidibacterium keratini</name>
    <dbReference type="NCBI Taxonomy" id="1891644"/>
    <lineage>
        <taxon>Bacteria</taxon>
        <taxon>Bacillati</taxon>
        <taxon>Actinomycetota</taxon>
        <taxon>Actinomycetes</taxon>
        <taxon>Sporichthyales</taxon>
        <taxon>Sporichthyaceae</taxon>
        <taxon>Epidermidibacterium</taxon>
    </lineage>
</organism>
<dbReference type="Pfam" id="PF06737">
    <property type="entry name" value="Transglycosylas"/>
    <property type="match status" value="1"/>
</dbReference>
<dbReference type="RefSeq" id="WP_159544162.1">
    <property type="nucleotide sequence ID" value="NZ_CP047156.1"/>
</dbReference>
<dbReference type="InterPro" id="IPR036366">
    <property type="entry name" value="PGBDSf"/>
</dbReference>
<dbReference type="EMBL" id="CP047156">
    <property type="protein sequence ID" value="QHC00058.1"/>
    <property type="molecule type" value="Genomic_DNA"/>
</dbReference>
<dbReference type="InterPro" id="IPR036365">
    <property type="entry name" value="PGBD-like_sf"/>
</dbReference>
<dbReference type="InterPro" id="IPR023346">
    <property type="entry name" value="Lysozyme-like_dom_sf"/>
</dbReference>
<dbReference type="Gene3D" id="1.10.530.10">
    <property type="match status" value="1"/>
</dbReference>
<dbReference type="KEGG" id="eke:EK0264_07045"/>
<evidence type="ECO:0000259" key="3">
    <source>
        <dbReference type="Pfam" id="PF06737"/>
    </source>
</evidence>
<dbReference type="InterPro" id="IPR010618">
    <property type="entry name" value="RPF"/>
</dbReference>
<dbReference type="InParanoid" id="A0A7L4YLV7"/>
<dbReference type="SUPFAM" id="SSF53955">
    <property type="entry name" value="Lysozyme-like"/>
    <property type="match status" value="1"/>
</dbReference>
<feature type="domain" description="Resuscitation-promoting factor core lysozyme-like" evidence="3">
    <location>
        <begin position="142"/>
        <end position="211"/>
    </location>
</feature>
<dbReference type="Gene3D" id="1.10.101.10">
    <property type="entry name" value="PGBD-like superfamily/PGBD"/>
    <property type="match status" value="2"/>
</dbReference>
<dbReference type="SUPFAM" id="SSF47090">
    <property type="entry name" value="PGBD-like"/>
    <property type="match status" value="2"/>
</dbReference>
<evidence type="ECO:0000313" key="4">
    <source>
        <dbReference type="EMBL" id="QHC00058.1"/>
    </source>
</evidence>